<evidence type="ECO:0000256" key="1">
    <source>
        <dbReference type="ARBA" id="ARBA00004123"/>
    </source>
</evidence>
<dbReference type="Proteomes" id="UP001153620">
    <property type="component" value="Chromosome 1"/>
</dbReference>
<evidence type="ECO:0000313" key="9">
    <source>
        <dbReference type="EMBL" id="CAG9798037.1"/>
    </source>
</evidence>
<comment type="subcellular location">
    <subcellularLocation>
        <location evidence="1 6">Nucleus</location>
    </subcellularLocation>
</comment>
<dbReference type="GO" id="GO:0000981">
    <property type="term" value="F:DNA-binding transcription factor activity, RNA polymerase II-specific"/>
    <property type="evidence" value="ECO:0007669"/>
    <property type="project" value="TreeGrafter"/>
</dbReference>
<keyword evidence="10" id="KW-1185">Reference proteome</keyword>
<dbReference type="GO" id="GO:0001654">
    <property type="term" value="P:eye development"/>
    <property type="evidence" value="ECO:0007669"/>
    <property type="project" value="UniProtKB-ARBA"/>
</dbReference>
<dbReference type="GO" id="GO:0048468">
    <property type="term" value="P:cell development"/>
    <property type="evidence" value="ECO:0007669"/>
    <property type="project" value="TreeGrafter"/>
</dbReference>
<organism evidence="9 10">
    <name type="scientific">Chironomus riparius</name>
    <dbReference type="NCBI Taxonomy" id="315576"/>
    <lineage>
        <taxon>Eukaryota</taxon>
        <taxon>Metazoa</taxon>
        <taxon>Ecdysozoa</taxon>
        <taxon>Arthropoda</taxon>
        <taxon>Hexapoda</taxon>
        <taxon>Insecta</taxon>
        <taxon>Pterygota</taxon>
        <taxon>Neoptera</taxon>
        <taxon>Endopterygota</taxon>
        <taxon>Diptera</taxon>
        <taxon>Nematocera</taxon>
        <taxon>Chironomoidea</taxon>
        <taxon>Chironomidae</taxon>
        <taxon>Chironominae</taxon>
        <taxon>Chironomus</taxon>
    </lineage>
</organism>
<evidence type="ECO:0000256" key="2">
    <source>
        <dbReference type="ARBA" id="ARBA00008446"/>
    </source>
</evidence>
<dbReference type="InterPro" id="IPR009057">
    <property type="entry name" value="Homeodomain-like_sf"/>
</dbReference>
<feature type="region of interest" description="Disordered" evidence="7">
    <location>
        <begin position="125"/>
        <end position="151"/>
    </location>
</feature>
<protein>
    <recommendedName>
        <fullName evidence="8">Homeobox domain-containing protein</fullName>
    </recommendedName>
</protein>
<reference evidence="9" key="1">
    <citation type="submission" date="2022-01" db="EMBL/GenBank/DDBJ databases">
        <authorList>
            <person name="King R."/>
        </authorList>
    </citation>
    <scope>NUCLEOTIDE SEQUENCE</scope>
</reference>
<dbReference type="GO" id="GO:0007517">
    <property type="term" value="P:muscle organ development"/>
    <property type="evidence" value="ECO:0007669"/>
    <property type="project" value="TreeGrafter"/>
</dbReference>
<dbReference type="GO" id="GO:0009887">
    <property type="term" value="P:animal organ morphogenesis"/>
    <property type="evidence" value="ECO:0007669"/>
    <property type="project" value="UniProtKB-ARBA"/>
</dbReference>
<dbReference type="SMART" id="SM00389">
    <property type="entry name" value="HOX"/>
    <property type="match status" value="1"/>
</dbReference>
<dbReference type="EMBL" id="OU895877">
    <property type="protein sequence ID" value="CAG9798037.1"/>
    <property type="molecule type" value="Genomic_DNA"/>
</dbReference>
<dbReference type="PANTHER" id="PTHR11211:SF3">
    <property type="entry name" value="HOMEOBOX PROTEIN MOHAWK"/>
    <property type="match status" value="1"/>
</dbReference>
<dbReference type="GO" id="GO:0005634">
    <property type="term" value="C:nucleus"/>
    <property type="evidence" value="ECO:0007669"/>
    <property type="project" value="UniProtKB-SubCell"/>
</dbReference>
<feature type="domain" description="Homeobox" evidence="8">
    <location>
        <begin position="24"/>
        <end position="87"/>
    </location>
</feature>
<dbReference type="GO" id="GO:0000978">
    <property type="term" value="F:RNA polymerase II cis-regulatory region sequence-specific DNA binding"/>
    <property type="evidence" value="ECO:0007669"/>
    <property type="project" value="TreeGrafter"/>
</dbReference>
<keyword evidence="5 6" id="KW-0539">Nucleus</keyword>
<evidence type="ECO:0000256" key="5">
    <source>
        <dbReference type="ARBA" id="ARBA00023242"/>
    </source>
</evidence>
<evidence type="ECO:0000313" key="10">
    <source>
        <dbReference type="Proteomes" id="UP001153620"/>
    </source>
</evidence>
<evidence type="ECO:0000256" key="7">
    <source>
        <dbReference type="SAM" id="MobiDB-lite"/>
    </source>
</evidence>
<dbReference type="InterPro" id="IPR001356">
    <property type="entry name" value="HD"/>
</dbReference>
<reference evidence="9" key="2">
    <citation type="submission" date="2022-10" db="EMBL/GenBank/DDBJ databases">
        <authorList>
            <consortium name="ENA_rothamsted_submissions"/>
            <consortium name="culmorum"/>
            <person name="King R."/>
        </authorList>
    </citation>
    <scope>NUCLEOTIDE SEQUENCE</scope>
</reference>
<feature type="compositionally biased region" description="Basic residues" evidence="7">
    <location>
        <begin position="7"/>
        <end position="16"/>
    </location>
</feature>
<dbReference type="InterPro" id="IPR008422">
    <property type="entry name" value="KN_HD"/>
</dbReference>
<name>A0A9N9RJT1_9DIPT</name>
<dbReference type="GO" id="GO:0048646">
    <property type="term" value="P:anatomical structure formation involved in morphogenesis"/>
    <property type="evidence" value="ECO:0007669"/>
    <property type="project" value="UniProtKB-ARBA"/>
</dbReference>
<dbReference type="SUPFAM" id="SSF46689">
    <property type="entry name" value="Homeodomain-like"/>
    <property type="match status" value="1"/>
</dbReference>
<comment type="similarity">
    <text evidence="2">Belongs to the TALE/IRO homeobox family.</text>
</comment>
<dbReference type="Gene3D" id="1.10.10.60">
    <property type="entry name" value="Homeodomain-like"/>
    <property type="match status" value="1"/>
</dbReference>
<dbReference type="PANTHER" id="PTHR11211">
    <property type="entry name" value="IROQUOIS-CLASS HOMEODOMAIN PROTEIN IRX"/>
    <property type="match status" value="1"/>
</dbReference>
<feature type="DNA-binding region" description="Homeobox" evidence="6">
    <location>
        <begin position="26"/>
        <end position="88"/>
    </location>
</feature>
<keyword evidence="4 6" id="KW-0371">Homeobox</keyword>
<dbReference type="Pfam" id="PF05920">
    <property type="entry name" value="Homeobox_KN"/>
    <property type="match status" value="1"/>
</dbReference>
<sequence length="323" mass="37764">MDSMKMRPIRIRKNSRKSWTQNGDSDRPVKRLFTPEIKRLLKDWLVRRRDNPYPSRDEKKALAVETGLTYTQICNWFANWRRKLKNTSMQKKSWGNLIKNYNFSARGNVEQFEINSGDSIWGEGNESLGSDSFDQDSETEAQDLSKPTNDMHFDDQQFKAALTSMAQSLPNRSFFNSQSSTQFAMNFLAQAQQCFQISSTTNDMQQSDQQKQFFANPNKFKNHIMEKYLRGLDDETNNNMIIDNDINMNNNQLPENYKKPELSKWLESTANFQPSKNNYNIDFDKNEKKKNSKSCSSLCEKELIAAETLVLLKNNFRTKFYNS</sequence>
<keyword evidence="3 6" id="KW-0238">DNA-binding</keyword>
<feature type="region of interest" description="Disordered" evidence="7">
    <location>
        <begin position="1"/>
        <end position="27"/>
    </location>
</feature>
<accession>A0A9N9RJT1</accession>
<dbReference type="AlphaFoldDB" id="A0A9N9RJT1"/>
<evidence type="ECO:0000256" key="3">
    <source>
        <dbReference type="ARBA" id="ARBA00023125"/>
    </source>
</evidence>
<dbReference type="CDD" id="cd00086">
    <property type="entry name" value="homeodomain"/>
    <property type="match status" value="1"/>
</dbReference>
<evidence type="ECO:0000256" key="6">
    <source>
        <dbReference type="PROSITE-ProRule" id="PRU00108"/>
    </source>
</evidence>
<evidence type="ECO:0000256" key="4">
    <source>
        <dbReference type="ARBA" id="ARBA00023155"/>
    </source>
</evidence>
<dbReference type="OrthoDB" id="21495at2759"/>
<gene>
    <name evidence="9" type="ORF">CHIRRI_LOCUS1021</name>
</gene>
<evidence type="ECO:0000259" key="8">
    <source>
        <dbReference type="PROSITE" id="PS50071"/>
    </source>
</evidence>
<proteinExistence type="inferred from homology"/>
<dbReference type="PROSITE" id="PS50071">
    <property type="entry name" value="HOMEOBOX_2"/>
    <property type="match status" value="1"/>
</dbReference>